<dbReference type="PANTHER" id="PTHR10098:SF108">
    <property type="entry name" value="TETRATRICOPEPTIDE REPEAT PROTEIN 28"/>
    <property type="match status" value="1"/>
</dbReference>
<sequence length="274" mass="29372">MTLLDYVMRFPKAIFDYMVARAHKSAEWIALHVHARAAAAAVGMPDHEMLSLNGLAIAHSVSGDHDAAITCLEDMLRIARAEGDTSRLYLALNNLVIAHLRSGNVGESLRYGTELLNSPWVTGDPRNEGSARVTMASAYLLGQNYAKAIEQARAALPLCTEVGLRLAVASARQTIASALAGQGDLASSVAEYELALLAYRELDVPYLEGDTLLELGDVHHRLGQDGSARECWRAALDLFERTGSPRSTEALGRLADGTNPSGAQESPPGPTRVV</sequence>
<proteinExistence type="predicted"/>
<dbReference type="SUPFAM" id="SSF48452">
    <property type="entry name" value="TPR-like"/>
    <property type="match status" value="2"/>
</dbReference>
<evidence type="ECO:0000313" key="2">
    <source>
        <dbReference type="EMBL" id="SDP73760.1"/>
    </source>
</evidence>
<dbReference type="Gene3D" id="1.25.40.10">
    <property type="entry name" value="Tetratricopeptide repeat domain"/>
    <property type="match status" value="1"/>
</dbReference>
<dbReference type="EMBL" id="FNJB01000013">
    <property type="protein sequence ID" value="SDP73760.1"/>
    <property type="molecule type" value="Genomic_DNA"/>
</dbReference>
<dbReference type="InterPro" id="IPR019734">
    <property type="entry name" value="TPR_rpt"/>
</dbReference>
<evidence type="ECO:0000313" key="3">
    <source>
        <dbReference type="Proteomes" id="UP000199651"/>
    </source>
</evidence>
<name>A0A1H0V5P0_9PSEU</name>
<dbReference type="SMART" id="SM00028">
    <property type="entry name" value="TPR"/>
    <property type="match status" value="4"/>
</dbReference>
<keyword evidence="3" id="KW-1185">Reference proteome</keyword>
<dbReference type="OrthoDB" id="4039474at2"/>
<evidence type="ECO:0000256" key="1">
    <source>
        <dbReference type="SAM" id="MobiDB-lite"/>
    </source>
</evidence>
<gene>
    <name evidence="2" type="ORF">SAMN05192558_11329</name>
</gene>
<dbReference type="AlphaFoldDB" id="A0A1H0V5P0"/>
<dbReference type="PANTHER" id="PTHR10098">
    <property type="entry name" value="RAPSYN-RELATED"/>
    <property type="match status" value="1"/>
</dbReference>
<feature type="region of interest" description="Disordered" evidence="1">
    <location>
        <begin position="247"/>
        <end position="274"/>
    </location>
</feature>
<dbReference type="STRING" id="504798.SAMN05421871_101783"/>
<reference evidence="3" key="1">
    <citation type="submission" date="2016-10" db="EMBL/GenBank/DDBJ databases">
        <authorList>
            <person name="Varghese N."/>
            <person name="Submissions S."/>
        </authorList>
    </citation>
    <scope>NUCLEOTIDE SEQUENCE [LARGE SCALE GENOMIC DNA]</scope>
    <source>
        <strain evidence="3">IBRC-M 10655</strain>
    </source>
</reference>
<organism evidence="2 3">
    <name type="scientific">Actinokineospora alba</name>
    <dbReference type="NCBI Taxonomy" id="504798"/>
    <lineage>
        <taxon>Bacteria</taxon>
        <taxon>Bacillati</taxon>
        <taxon>Actinomycetota</taxon>
        <taxon>Actinomycetes</taxon>
        <taxon>Pseudonocardiales</taxon>
        <taxon>Pseudonocardiaceae</taxon>
        <taxon>Actinokineospora</taxon>
    </lineage>
</organism>
<dbReference type="Proteomes" id="UP000199651">
    <property type="component" value="Unassembled WGS sequence"/>
</dbReference>
<accession>A0A1H0V5P0</accession>
<dbReference type="RefSeq" id="WP_091382583.1">
    <property type="nucleotide sequence ID" value="NZ_FNDV01000001.1"/>
</dbReference>
<dbReference type="InterPro" id="IPR011990">
    <property type="entry name" value="TPR-like_helical_dom_sf"/>
</dbReference>
<protein>
    <submittedName>
        <fullName evidence="2">Anaphase-promoting complex subunit 5</fullName>
    </submittedName>
</protein>